<name>A0A9J5XVL7_SOLCO</name>
<dbReference type="EMBL" id="JACXVP010000008">
    <property type="protein sequence ID" value="KAG5591647.1"/>
    <property type="molecule type" value="Genomic_DNA"/>
</dbReference>
<accession>A0A9J5XVL7</accession>
<reference evidence="1 2" key="1">
    <citation type="submission" date="2020-09" db="EMBL/GenBank/DDBJ databases">
        <title>De no assembly of potato wild relative species, Solanum commersonii.</title>
        <authorList>
            <person name="Cho K."/>
        </authorList>
    </citation>
    <scope>NUCLEOTIDE SEQUENCE [LARGE SCALE GENOMIC DNA]</scope>
    <source>
        <strain evidence="1">LZ3.2</strain>
        <tissue evidence="1">Leaf</tissue>
    </source>
</reference>
<evidence type="ECO:0008006" key="3">
    <source>
        <dbReference type="Google" id="ProtNLM"/>
    </source>
</evidence>
<protein>
    <recommendedName>
        <fullName evidence="3">Reverse transcriptase zinc-binding domain-containing protein</fullName>
    </recommendedName>
</protein>
<sequence length="144" mass="16863">MLMKWLWRYTHVDQALWKKVVKAKHGTKNHWSTKVVSSPYGAGPWKYISKLGEEFYLNCKFKMGNGSIKAATCIWNMFIPVFSLKWVMPSSIKDALVSWSSWKVGKPIRKVWKMIPACIFRHARMKQQKKAISYKSQPLVNQKI</sequence>
<keyword evidence="2" id="KW-1185">Reference proteome</keyword>
<evidence type="ECO:0000313" key="2">
    <source>
        <dbReference type="Proteomes" id="UP000824120"/>
    </source>
</evidence>
<dbReference type="Proteomes" id="UP000824120">
    <property type="component" value="Chromosome 8"/>
</dbReference>
<comment type="caution">
    <text evidence="1">The sequence shown here is derived from an EMBL/GenBank/DDBJ whole genome shotgun (WGS) entry which is preliminary data.</text>
</comment>
<gene>
    <name evidence="1" type="ORF">H5410_042161</name>
</gene>
<dbReference type="AlphaFoldDB" id="A0A9J5XVL7"/>
<proteinExistence type="predicted"/>
<dbReference type="OrthoDB" id="10484684at2759"/>
<evidence type="ECO:0000313" key="1">
    <source>
        <dbReference type="EMBL" id="KAG5591647.1"/>
    </source>
</evidence>
<organism evidence="1 2">
    <name type="scientific">Solanum commersonii</name>
    <name type="common">Commerson's wild potato</name>
    <name type="synonym">Commerson's nightshade</name>
    <dbReference type="NCBI Taxonomy" id="4109"/>
    <lineage>
        <taxon>Eukaryota</taxon>
        <taxon>Viridiplantae</taxon>
        <taxon>Streptophyta</taxon>
        <taxon>Embryophyta</taxon>
        <taxon>Tracheophyta</taxon>
        <taxon>Spermatophyta</taxon>
        <taxon>Magnoliopsida</taxon>
        <taxon>eudicotyledons</taxon>
        <taxon>Gunneridae</taxon>
        <taxon>Pentapetalae</taxon>
        <taxon>asterids</taxon>
        <taxon>lamiids</taxon>
        <taxon>Solanales</taxon>
        <taxon>Solanaceae</taxon>
        <taxon>Solanoideae</taxon>
        <taxon>Solaneae</taxon>
        <taxon>Solanum</taxon>
    </lineage>
</organism>